<dbReference type="SMART" id="SM00454">
    <property type="entry name" value="SAM"/>
    <property type="match status" value="1"/>
</dbReference>
<dbReference type="Gene3D" id="1.10.150.50">
    <property type="entry name" value="Transcription Factor, Ets-1"/>
    <property type="match status" value="1"/>
</dbReference>
<dbReference type="OrthoDB" id="2155283at2759"/>
<evidence type="ECO:0000256" key="2">
    <source>
        <dbReference type="ARBA" id="ARBA00008232"/>
    </source>
</evidence>
<reference evidence="8" key="1">
    <citation type="submission" date="2012-12" db="EMBL/GenBank/DDBJ databases">
        <authorList>
            <person name="Hellsten U."/>
            <person name="Grimwood J."/>
            <person name="Chapman J.A."/>
            <person name="Shapiro H."/>
            <person name="Aerts A."/>
            <person name="Otillar R.P."/>
            <person name="Terry A.Y."/>
            <person name="Boore J.L."/>
            <person name="Simakov O."/>
            <person name="Marletaz F."/>
            <person name="Cho S.-J."/>
            <person name="Edsinger-Gonzales E."/>
            <person name="Havlak P."/>
            <person name="Kuo D.-H."/>
            <person name="Larsson T."/>
            <person name="Lv J."/>
            <person name="Arendt D."/>
            <person name="Savage R."/>
            <person name="Osoegawa K."/>
            <person name="de Jong P."/>
            <person name="Lindberg D.R."/>
            <person name="Seaver E.C."/>
            <person name="Weisblat D.A."/>
            <person name="Putnam N.H."/>
            <person name="Grigoriev I.V."/>
            <person name="Rokhsar D.S."/>
        </authorList>
    </citation>
    <scope>NUCLEOTIDE SEQUENCE</scope>
    <source>
        <strain evidence="8">I ESC-2004</strain>
    </source>
</reference>
<protein>
    <recommendedName>
        <fullName evidence="5">SAM domain-containing protein</fullName>
    </recommendedName>
</protein>
<dbReference type="Proteomes" id="UP000014760">
    <property type="component" value="Unassembled WGS sequence"/>
</dbReference>
<sequence length="577" mass="65026">MFRDQVGLVANWFNSWNACEQTVAVYSLLRKIPATQSKFLLQVLTSSVQTDTNDLVQLEAEANDPVYVSNMLKESKDEAVARLLRCLPLLRAGNTQAKAAYTKIMPLILHHSIEQGCHIEESRQLLSYWLIHPALSTAERGRFTLWLSHLEERCSSAHHAAASGESENLDNKVTANWTERLNSAADCEGAAGSAAGPQHRPITNNNVFSPELPSPHLPLHSTLSGVSAVRFCLRSLFICLFTDVPVWLKSLRLHKYSMLFQTMKYDDMMELSEEYLESQNVTKGARNKIILSIKKLKLRQPELRAMEKEIMDSGNLKQALQELKAMLNTPIKRFVPPVDQKEAVTSEGEGNIAEGDLPGQITRVLGKFCTQLLIGMGRLEDECYNHYLQLLDRCNSHEAFLDEQKKKLLSWKQQIQKIWQPPATKYTLDRHRKLFAQQPAFPVHWLRQQQQQQRPPLRGNPQILQKQPKWTFNGRPPVPSAVMAANLSNMTGPAVGLSPAALYRNNSFNAAFTHRPVMEVKQPVTRTHSAPMRTSQYPIGLHPRPAVEVTSDEVTEVDALCSSMAKHALGSFGESLW</sequence>
<dbReference type="GO" id="GO:0000289">
    <property type="term" value="P:nuclear-transcribed mRNA poly(A) tail shortening"/>
    <property type="evidence" value="ECO:0007669"/>
    <property type="project" value="TreeGrafter"/>
</dbReference>
<dbReference type="PANTHER" id="PTHR12515">
    <property type="entry name" value="STERILE ALPHA MOTIF DOMAIN CONTAINING PROTEIN 4-RELATED"/>
    <property type="match status" value="1"/>
</dbReference>
<dbReference type="EMBL" id="KB302576">
    <property type="protein sequence ID" value="ELU04194.1"/>
    <property type="molecule type" value="Genomic_DNA"/>
</dbReference>
<dbReference type="GO" id="GO:0003729">
    <property type="term" value="F:mRNA binding"/>
    <property type="evidence" value="ECO:0007669"/>
    <property type="project" value="TreeGrafter"/>
</dbReference>
<evidence type="ECO:0000313" key="8">
    <source>
        <dbReference type="Proteomes" id="UP000014760"/>
    </source>
</evidence>
<keyword evidence="3" id="KW-0963">Cytoplasm</keyword>
<dbReference type="EMBL" id="AMQN01008250">
    <property type="status" value="NOT_ANNOTATED_CDS"/>
    <property type="molecule type" value="Genomic_DNA"/>
</dbReference>
<dbReference type="Pfam" id="PF00536">
    <property type="entry name" value="SAM_1"/>
    <property type="match status" value="1"/>
</dbReference>
<dbReference type="Gene3D" id="1.25.40.170">
    <property type="entry name" value="Smaug, PHAT domain"/>
    <property type="match status" value="1"/>
</dbReference>
<feature type="domain" description="SAM" evidence="5">
    <location>
        <begin position="236"/>
        <end position="299"/>
    </location>
</feature>
<reference evidence="7" key="3">
    <citation type="submission" date="2015-06" db="UniProtKB">
        <authorList>
            <consortium name="EnsemblMetazoa"/>
        </authorList>
    </citation>
    <scope>IDENTIFICATION</scope>
</reference>
<evidence type="ECO:0000256" key="4">
    <source>
        <dbReference type="ARBA" id="ARBA00022884"/>
    </source>
</evidence>
<dbReference type="SUPFAM" id="SSF47769">
    <property type="entry name" value="SAM/Pointed domain"/>
    <property type="match status" value="1"/>
</dbReference>
<dbReference type="Pfam" id="PF26034">
    <property type="entry name" value="PHAT_SMAUG"/>
    <property type="match status" value="1"/>
</dbReference>
<dbReference type="InterPro" id="IPR001660">
    <property type="entry name" value="SAM"/>
</dbReference>
<dbReference type="PANTHER" id="PTHR12515:SF5">
    <property type="entry name" value="PROTEIN SMAUG"/>
    <property type="match status" value="1"/>
</dbReference>
<organism evidence="6">
    <name type="scientific">Capitella teleta</name>
    <name type="common">Polychaete worm</name>
    <dbReference type="NCBI Taxonomy" id="283909"/>
    <lineage>
        <taxon>Eukaryota</taxon>
        <taxon>Metazoa</taxon>
        <taxon>Spiralia</taxon>
        <taxon>Lophotrochozoa</taxon>
        <taxon>Annelida</taxon>
        <taxon>Polychaeta</taxon>
        <taxon>Sedentaria</taxon>
        <taxon>Scolecida</taxon>
        <taxon>Capitellidae</taxon>
        <taxon>Capitella</taxon>
    </lineage>
</organism>
<keyword evidence="8" id="KW-1185">Reference proteome</keyword>
<evidence type="ECO:0000256" key="1">
    <source>
        <dbReference type="ARBA" id="ARBA00004496"/>
    </source>
</evidence>
<evidence type="ECO:0000313" key="6">
    <source>
        <dbReference type="EMBL" id="ELU04194.1"/>
    </source>
</evidence>
<dbReference type="EnsemblMetazoa" id="CapteT160280">
    <property type="protein sequence ID" value="CapteP160280"/>
    <property type="gene ID" value="CapteG160280"/>
</dbReference>
<reference evidence="6 8" key="2">
    <citation type="journal article" date="2013" name="Nature">
        <title>Insights into bilaterian evolution from three spiralian genomes.</title>
        <authorList>
            <person name="Simakov O."/>
            <person name="Marletaz F."/>
            <person name="Cho S.J."/>
            <person name="Edsinger-Gonzales E."/>
            <person name="Havlak P."/>
            <person name="Hellsten U."/>
            <person name="Kuo D.H."/>
            <person name="Larsson T."/>
            <person name="Lv J."/>
            <person name="Arendt D."/>
            <person name="Savage R."/>
            <person name="Osoegawa K."/>
            <person name="de Jong P."/>
            <person name="Grimwood J."/>
            <person name="Chapman J.A."/>
            <person name="Shapiro H."/>
            <person name="Aerts A."/>
            <person name="Otillar R.P."/>
            <person name="Terry A.Y."/>
            <person name="Boore J.L."/>
            <person name="Grigoriev I.V."/>
            <person name="Lindberg D.R."/>
            <person name="Seaver E.C."/>
            <person name="Weisblat D.A."/>
            <person name="Putnam N.H."/>
            <person name="Rokhsar D.S."/>
        </authorList>
    </citation>
    <scope>NUCLEOTIDE SEQUENCE</scope>
    <source>
        <strain evidence="6 8">I ESC-2004</strain>
    </source>
</reference>
<accession>R7UDX4</accession>
<evidence type="ECO:0000313" key="7">
    <source>
        <dbReference type="EnsemblMetazoa" id="CapteP160280"/>
    </source>
</evidence>
<dbReference type="InterPro" id="IPR037093">
    <property type="entry name" value="PHAT_dom_sf"/>
</dbReference>
<dbReference type="GO" id="GO:0030371">
    <property type="term" value="F:translation repressor activity"/>
    <property type="evidence" value="ECO:0007669"/>
    <property type="project" value="InterPro"/>
</dbReference>
<comment type="similarity">
    <text evidence="2">Belongs to the SMAUG family.</text>
</comment>
<proteinExistence type="inferred from homology"/>
<dbReference type="InterPro" id="IPR013761">
    <property type="entry name" value="SAM/pointed_sf"/>
</dbReference>
<dbReference type="GO" id="GO:0000932">
    <property type="term" value="C:P-body"/>
    <property type="evidence" value="ECO:0007669"/>
    <property type="project" value="TreeGrafter"/>
</dbReference>
<dbReference type="InterPro" id="IPR058599">
    <property type="entry name" value="PHAT_Smg/ZCCHC2-like"/>
</dbReference>
<dbReference type="InterPro" id="IPR050897">
    <property type="entry name" value="SMAUG/VTS1_RNA-bind"/>
</dbReference>
<evidence type="ECO:0000259" key="5">
    <source>
        <dbReference type="SMART" id="SM00454"/>
    </source>
</evidence>
<evidence type="ECO:0000256" key="3">
    <source>
        <dbReference type="ARBA" id="ARBA00022490"/>
    </source>
</evidence>
<keyword evidence="4" id="KW-0694">RNA-binding</keyword>
<gene>
    <name evidence="6" type="ORF">CAPTEDRAFT_160280</name>
</gene>
<dbReference type="HOGENOM" id="CLU_016365_0_1_1"/>
<name>R7UDX4_CAPTE</name>
<dbReference type="STRING" id="283909.R7UDX4"/>
<comment type="subcellular location">
    <subcellularLocation>
        <location evidence="1">Cytoplasm</location>
    </subcellularLocation>
</comment>
<dbReference type="OMA" id="DGILCAC"/>
<dbReference type="AlphaFoldDB" id="R7UDX4"/>